<organism evidence="1 2">
    <name type="scientific">Cocos nucifera</name>
    <name type="common">Coconut palm</name>
    <dbReference type="NCBI Taxonomy" id="13894"/>
    <lineage>
        <taxon>Eukaryota</taxon>
        <taxon>Viridiplantae</taxon>
        <taxon>Streptophyta</taxon>
        <taxon>Embryophyta</taxon>
        <taxon>Tracheophyta</taxon>
        <taxon>Spermatophyta</taxon>
        <taxon>Magnoliopsida</taxon>
        <taxon>Liliopsida</taxon>
        <taxon>Arecaceae</taxon>
        <taxon>Arecoideae</taxon>
        <taxon>Cocoseae</taxon>
        <taxon>Attaleinae</taxon>
        <taxon>Cocos</taxon>
    </lineage>
</organism>
<accession>A0A8K0MXN7</accession>
<dbReference type="PANTHER" id="PTHR11122:SF18">
    <property type="entry name" value="PHOTOSYNTHETIC NDH SUBUNIT OF SUBCOMPLEX B 2, CHLOROPLASTIC"/>
    <property type="match status" value="1"/>
</dbReference>
<dbReference type="AlphaFoldDB" id="A0A8K0MXN7"/>
<protein>
    <submittedName>
        <fullName evidence="1">Putative Photosynthetic NDH subunit of subcomplex B 2, chloroplastic</fullName>
    </submittedName>
</protein>
<proteinExistence type="predicted"/>
<name>A0A8K0MXN7_COCNU</name>
<keyword evidence="2" id="KW-1185">Reference proteome</keyword>
<dbReference type="OrthoDB" id="1915244at2759"/>
<dbReference type="GO" id="GO:0047938">
    <property type="term" value="F:glucose-6-phosphate 1-epimerase activity"/>
    <property type="evidence" value="ECO:0007669"/>
    <property type="project" value="TreeGrafter"/>
</dbReference>
<reference evidence="1" key="2">
    <citation type="submission" date="2019-07" db="EMBL/GenBank/DDBJ databases">
        <authorList>
            <person name="Yang Y."/>
            <person name="Bocs S."/>
            <person name="Baudouin L."/>
        </authorList>
    </citation>
    <scope>NUCLEOTIDE SEQUENCE</scope>
    <source>
        <tissue evidence="1">Spear leaf of Hainan Tall coconut</tissue>
    </source>
</reference>
<dbReference type="GO" id="GO:0030246">
    <property type="term" value="F:carbohydrate binding"/>
    <property type="evidence" value="ECO:0007669"/>
    <property type="project" value="InterPro"/>
</dbReference>
<dbReference type="GO" id="GO:0005737">
    <property type="term" value="C:cytoplasm"/>
    <property type="evidence" value="ECO:0007669"/>
    <property type="project" value="TreeGrafter"/>
</dbReference>
<comment type="caution">
    <text evidence="1">The sequence shown here is derived from an EMBL/GenBank/DDBJ whole genome shotgun (WGS) entry which is preliminary data.</text>
</comment>
<reference evidence="1" key="1">
    <citation type="journal article" date="2017" name="Gigascience">
        <title>The genome draft of coconut (Cocos nucifera).</title>
        <authorList>
            <person name="Xiao Y."/>
            <person name="Xu P."/>
            <person name="Fan H."/>
            <person name="Baudouin L."/>
            <person name="Xia W."/>
            <person name="Bocs S."/>
            <person name="Xu J."/>
            <person name="Li Q."/>
            <person name="Guo A."/>
            <person name="Zhou L."/>
            <person name="Li J."/>
            <person name="Wu Y."/>
            <person name="Ma Z."/>
            <person name="Armero A."/>
            <person name="Issali A.E."/>
            <person name="Liu N."/>
            <person name="Peng M."/>
            <person name="Yang Y."/>
        </authorList>
    </citation>
    <scope>NUCLEOTIDE SEQUENCE</scope>
    <source>
        <tissue evidence="1">Spear leaf of Hainan Tall coconut</tissue>
    </source>
</reference>
<sequence length="257" mass="28179">MGARSSYVYLMGLSHPTSQRSTGRMKDEGFEEVIHTVGAGGPVTASSVKGGLGLVLNDVSRLNPDGSPWSASQWAVKDSDSDSIDVVQVELSCTNGDGSLDITYIVSLYPLSMATAVVVKNKGAESVKLTNAILSHLRFKSRYGSAVEGLRGCSYCAYPPLSSSFGILSPADAMEPEPPSWYSFLGSAFSKDNDKEAKDSWTVEDDWYTILRSKLSRVYTAPPTERLKRIYRTPPSKYITIDQVLFLFSSRIFLFLR</sequence>
<dbReference type="InterPro" id="IPR014718">
    <property type="entry name" value="GH-type_carb-bd"/>
</dbReference>
<dbReference type="PANTHER" id="PTHR11122">
    <property type="entry name" value="APOSPORY-ASSOCIATED PROTEIN C-RELATED"/>
    <property type="match status" value="1"/>
</dbReference>
<dbReference type="EMBL" id="CM017874">
    <property type="protein sequence ID" value="KAG1333957.1"/>
    <property type="molecule type" value="Genomic_DNA"/>
</dbReference>
<gene>
    <name evidence="1" type="ORF">COCNU_03G000760</name>
</gene>
<dbReference type="Gene3D" id="2.70.98.10">
    <property type="match status" value="1"/>
</dbReference>
<evidence type="ECO:0000313" key="2">
    <source>
        <dbReference type="Proteomes" id="UP000797356"/>
    </source>
</evidence>
<evidence type="ECO:0000313" key="1">
    <source>
        <dbReference type="EMBL" id="KAG1333957.1"/>
    </source>
</evidence>
<dbReference type="Proteomes" id="UP000797356">
    <property type="component" value="Chromosome 3"/>
</dbReference>